<dbReference type="InterPro" id="IPR006638">
    <property type="entry name" value="Elp3/MiaA/NifB-like_rSAM"/>
</dbReference>
<dbReference type="Proteomes" id="UP001597063">
    <property type="component" value="Unassembled WGS sequence"/>
</dbReference>
<dbReference type="InterPro" id="IPR006158">
    <property type="entry name" value="Cobalamin-bd"/>
</dbReference>
<evidence type="ECO:0000256" key="1">
    <source>
        <dbReference type="ARBA" id="ARBA00001966"/>
    </source>
</evidence>
<sequence>MSSRDVRVLLLYPPNQTLPGVMCKPNGSLAYPSLGGSLRRHGIDVAVFDACVGDDTDDLNEVFFDRADELPSGMLRTGVDDERILREAADYDIVGITSIFTEQETMVLHCARIIKEAFPEKILVSGGVNARSRMPQFFGAGFDVVCLSEAEETIIEIVRAVRASAGSPDFSAIAGVAWPEPGRIRVNATTSKDMVWDLDTLPMPAWDLLPNSRYWEIGRPHGGVPGGVLSYSSMVTSLGCPFHCAYCHIAGEQEGSIAGYIGKYRIKSDERVLEELDVLKGLGVNQVFIEDDSLLGDKRRGLRLLRKIRGAGFDIVDVNGINIVHLLKKWKPDHEVLEVLVEAGFSQIALPFESANLRILRKYASNKLNIEKSDIEGLIRACKDYGIRIMGNYMIGYPDETREEIDRTVELARRHMSYGLDSANFFCVMPLPGTPLFDQAIRDGNLDRDFNPDMMNFLRANMRNTIVPADELEEIRDRAWEEVNRPEFKAYKRTMVVNPPTVA</sequence>
<evidence type="ECO:0000259" key="6">
    <source>
        <dbReference type="PROSITE" id="PS51332"/>
    </source>
</evidence>
<evidence type="ECO:0000256" key="2">
    <source>
        <dbReference type="ARBA" id="ARBA00022691"/>
    </source>
</evidence>
<dbReference type="Gene3D" id="3.20.20.70">
    <property type="entry name" value="Aldolase class I"/>
    <property type="match status" value="1"/>
</dbReference>
<keyword evidence="2" id="KW-0949">S-adenosyl-L-methionine</keyword>
<proteinExistence type="predicted"/>
<dbReference type="SFLD" id="SFLDG01082">
    <property type="entry name" value="B12-binding_domain_containing"/>
    <property type="match status" value="1"/>
</dbReference>
<dbReference type="PROSITE" id="PS51918">
    <property type="entry name" value="RADICAL_SAM"/>
    <property type="match status" value="1"/>
</dbReference>
<keyword evidence="9" id="KW-1185">Reference proteome</keyword>
<evidence type="ECO:0000256" key="5">
    <source>
        <dbReference type="ARBA" id="ARBA00023014"/>
    </source>
</evidence>
<comment type="cofactor">
    <cofactor evidence="1">
        <name>[4Fe-4S] cluster</name>
        <dbReference type="ChEBI" id="CHEBI:49883"/>
    </cofactor>
</comment>
<dbReference type="PANTHER" id="PTHR43409">
    <property type="entry name" value="ANAEROBIC MAGNESIUM-PROTOPORPHYRIN IX MONOMETHYL ESTER CYCLASE-RELATED"/>
    <property type="match status" value="1"/>
</dbReference>
<keyword evidence="3" id="KW-0479">Metal-binding</keyword>
<protein>
    <submittedName>
        <fullName evidence="8">B12-binding domain-containing radical SAM protein</fullName>
    </submittedName>
</protein>
<evidence type="ECO:0000313" key="8">
    <source>
        <dbReference type="EMBL" id="MFD0683254.1"/>
    </source>
</evidence>
<dbReference type="InterPro" id="IPR007197">
    <property type="entry name" value="rSAM"/>
</dbReference>
<organism evidence="8 9">
    <name type="scientific">Actinomadura fibrosa</name>
    <dbReference type="NCBI Taxonomy" id="111802"/>
    <lineage>
        <taxon>Bacteria</taxon>
        <taxon>Bacillati</taxon>
        <taxon>Actinomycetota</taxon>
        <taxon>Actinomycetes</taxon>
        <taxon>Streptosporangiales</taxon>
        <taxon>Thermomonosporaceae</taxon>
        <taxon>Actinomadura</taxon>
    </lineage>
</organism>
<dbReference type="InterPro" id="IPR051198">
    <property type="entry name" value="BchE-like"/>
</dbReference>
<keyword evidence="5" id="KW-0411">Iron-sulfur</keyword>
<dbReference type="InterPro" id="IPR058240">
    <property type="entry name" value="rSAM_sf"/>
</dbReference>
<evidence type="ECO:0000313" key="9">
    <source>
        <dbReference type="Proteomes" id="UP001597063"/>
    </source>
</evidence>
<evidence type="ECO:0000256" key="3">
    <source>
        <dbReference type="ARBA" id="ARBA00022723"/>
    </source>
</evidence>
<feature type="domain" description="Radical SAM core" evidence="7">
    <location>
        <begin position="223"/>
        <end position="482"/>
    </location>
</feature>
<evidence type="ECO:0000256" key="4">
    <source>
        <dbReference type="ARBA" id="ARBA00023004"/>
    </source>
</evidence>
<dbReference type="InterPro" id="IPR013785">
    <property type="entry name" value="Aldolase_TIM"/>
</dbReference>
<dbReference type="Gene3D" id="3.40.50.280">
    <property type="entry name" value="Cobalamin-binding domain"/>
    <property type="match status" value="1"/>
</dbReference>
<dbReference type="SUPFAM" id="SSF102114">
    <property type="entry name" value="Radical SAM enzymes"/>
    <property type="match status" value="1"/>
</dbReference>
<comment type="caution">
    <text evidence="8">The sequence shown here is derived from an EMBL/GenBank/DDBJ whole genome shotgun (WGS) entry which is preliminary data.</text>
</comment>
<gene>
    <name evidence="8" type="ORF">ACFQZM_01995</name>
</gene>
<dbReference type="SFLD" id="SFLDS00029">
    <property type="entry name" value="Radical_SAM"/>
    <property type="match status" value="1"/>
</dbReference>
<dbReference type="RefSeq" id="WP_131759015.1">
    <property type="nucleotide sequence ID" value="NZ_CAACUY010000066.1"/>
</dbReference>
<reference evidence="9" key="1">
    <citation type="journal article" date="2019" name="Int. J. Syst. Evol. Microbiol.">
        <title>The Global Catalogue of Microorganisms (GCM) 10K type strain sequencing project: providing services to taxonomists for standard genome sequencing and annotation.</title>
        <authorList>
            <consortium name="The Broad Institute Genomics Platform"/>
            <consortium name="The Broad Institute Genome Sequencing Center for Infectious Disease"/>
            <person name="Wu L."/>
            <person name="Ma J."/>
        </authorList>
    </citation>
    <scope>NUCLEOTIDE SEQUENCE [LARGE SCALE GENOMIC DNA]</scope>
    <source>
        <strain evidence="9">JCM 9371</strain>
    </source>
</reference>
<dbReference type="Pfam" id="PF04055">
    <property type="entry name" value="Radical_SAM"/>
    <property type="match status" value="1"/>
</dbReference>
<name>A0ABW2XCX4_9ACTN</name>
<dbReference type="PROSITE" id="PS51332">
    <property type="entry name" value="B12_BINDING"/>
    <property type="match status" value="1"/>
</dbReference>
<keyword evidence="4" id="KW-0408">Iron</keyword>
<dbReference type="CDD" id="cd01335">
    <property type="entry name" value="Radical_SAM"/>
    <property type="match status" value="1"/>
</dbReference>
<dbReference type="InterPro" id="IPR034466">
    <property type="entry name" value="Methyltransferase_Class_B"/>
</dbReference>
<dbReference type="SFLD" id="SFLDG01123">
    <property type="entry name" value="methyltransferase_(Class_B)"/>
    <property type="match status" value="1"/>
</dbReference>
<feature type="domain" description="B12-binding" evidence="6">
    <location>
        <begin position="6"/>
        <end position="168"/>
    </location>
</feature>
<dbReference type="SMART" id="SM00729">
    <property type="entry name" value="Elp3"/>
    <property type="match status" value="1"/>
</dbReference>
<accession>A0ABW2XCX4</accession>
<dbReference type="EMBL" id="JBHTGP010000001">
    <property type="protein sequence ID" value="MFD0683254.1"/>
    <property type="molecule type" value="Genomic_DNA"/>
</dbReference>
<evidence type="ECO:0000259" key="7">
    <source>
        <dbReference type="PROSITE" id="PS51918"/>
    </source>
</evidence>